<gene>
    <name evidence="8" type="ORF">E6K80_05170</name>
</gene>
<evidence type="ECO:0000256" key="6">
    <source>
        <dbReference type="PROSITE-ProRule" id="PRU00339"/>
    </source>
</evidence>
<proteinExistence type="predicted"/>
<dbReference type="AlphaFoldDB" id="A0A538U6T8"/>
<feature type="repeat" description="TPR" evidence="6">
    <location>
        <begin position="241"/>
        <end position="274"/>
    </location>
</feature>
<dbReference type="Gene3D" id="1.10.8.60">
    <property type="match status" value="1"/>
</dbReference>
<dbReference type="FunFam" id="3.40.50.300:FF:000006">
    <property type="entry name" value="DNA-binding transcriptional regulator NtrC"/>
    <property type="match status" value="1"/>
</dbReference>
<dbReference type="InterPro" id="IPR019734">
    <property type="entry name" value="TPR_rpt"/>
</dbReference>
<evidence type="ECO:0000256" key="2">
    <source>
        <dbReference type="ARBA" id="ARBA00022840"/>
    </source>
</evidence>
<dbReference type="GO" id="GO:0043565">
    <property type="term" value="F:sequence-specific DNA binding"/>
    <property type="evidence" value="ECO:0007669"/>
    <property type="project" value="InterPro"/>
</dbReference>
<dbReference type="Pfam" id="PF01590">
    <property type="entry name" value="GAF"/>
    <property type="match status" value="1"/>
</dbReference>
<evidence type="ECO:0000313" key="8">
    <source>
        <dbReference type="EMBL" id="TMQ71591.1"/>
    </source>
</evidence>
<evidence type="ECO:0000313" key="9">
    <source>
        <dbReference type="Proteomes" id="UP000319836"/>
    </source>
</evidence>
<dbReference type="PRINTS" id="PR01590">
    <property type="entry name" value="HTHFIS"/>
</dbReference>
<name>A0A538U6T8_UNCEI</name>
<dbReference type="Gene3D" id="1.10.10.60">
    <property type="entry name" value="Homeodomain-like"/>
    <property type="match status" value="1"/>
</dbReference>
<dbReference type="InterPro" id="IPR009057">
    <property type="entry name" value="Homeodomain-like_sf"/>
</dbReference>
<dbReference type="InterPro" id="IPR025662">
    <property type="entry name" value="Sigma_54_int_dom_ATP-bd_1"/>
</dbReference>
<dbReference type="InterPro" id="IPR058031">
    <property type="entry name" value="AAA_lid_NorR"/>
</dbReference>
<reference evidence="8 9" key="1">
    <citation type="journal article" date="2019" name="Nat. Microbiol.">
        <title>Mediterranean grassland soil C-N compound turnover is dependent on rainfall and depth, and is mediated by genomically divergent microorganisms.</title>
        <authorList>
            <person name="Diamond S."/>
            <person name="Andeer P.F."/>
            <person name="Li Z."/>
            <person name="Crits-Christoph A."/>
            <person name="Burstein D."/>
            <person name="Anantharaman K."/>
            <person name="Lane K.R."/>
            <person name="Thomas B.C."/>
            <person name="Pan C."/>
            <person name="Northen T.R."/>
            <person name="Banfield J.F."/>
        </authorList>
    </citation>
    <scope>NUCLEOTIDE SEQUENCE [LARGE SCALE GENOMIC DNA]</scope>
    <source>
        <strain evidence="8">WS_10</strain>
    </source>
</reference>
<dbReference type="CDD" id="cd00009">
    <property type="entry name" value="AAA"/>
    <property type="match status" value="1"/>
</dbReference>
<keyword evidence="4" id="KW-0238">DNA-binding</keyword>
<dbReference type="InterPro" id="IPR025943">
    <property type="entry name" value="Sigma_54_int_dom_ATP-bd_2"/>
</dbReference>
<evidence type="ECO:0000256" key="4">
    <source>
        <dbReference type="ARBA" id="ARBA00023125"/>
    </source>
</evidence>
<keyword evidence="3" id="KW-0805">Transcription regulation</keyword>
<dbReference type="PROSITE" id="PS50045">
    <property type="entry name" value="SIGMA54_INTERACT_4"/>
    <property type="match status" value="1"/>
</dbReference>
<dbReference type="PROSITE" id="PS00676">
    <property type="entry name" value="SIGMA54_INTERACT_2"/>
    <property type="match status" value="1"/>
</dbReference>
<dbReference type="SUPFAM" id="SSF48452">
    <property type="entry name" value="TPR-like"/>
    <property type="match status" value="3"/>
</dbReference>
<dbReference type="EMBL" id="VBPA01000115">
    <property type="protein sequence ID" value="TMQ71591.1"/>
    <property type="molecule type" value="Genomic_DNA"/>
</dbReference>
<dbReference type="SUPFAM" id="SSF46689">
    <property type="entry name" value="Homeodomain-like"/>
    <property type="match status" value="1"/>
</dbReference>
<dbReference type="SUPFAM" id="SSF55781">
    <property type="entry name" value="GAF domain-like"/>
    <property type="match status" value="1"/>
</dbReference>
<evidence type="ECO:0000256" key="5">
    <source>
        <dbReference type="ARBA" id="ARBA00023163"/>
    </source>
</evidence>
<keyword evidence="5" id="KW-0804">Transcription</keyword>
<dbReference type="PROSITE" id="PS50005">
    <property type="entry name" value="TPR"/>
    <property type="match status" value="2"/>
</dbReference>
<keyword evidence="6" id="KW-0802">TPR repeat</keyword>
<feature type="domain" description="Sigma-54 factor interaction" evidence="7">
    <location>
        <begin position="694"/>
        <end position="923"/>
    </location>
</feature>
<comment type="caution">
    <text evidence="8">The sequence shown here is derived from an EMBL/GenBank/DDBJ whole genome shotgun (WGS) entry which is preliminary data.</text>
</comment>
<evidence type="ECO:0000256" key="3">
    <source>
        <dbReference type="ARBA" id="ARBA00023015"/>
    </source>
</evidence>
<dbReference type="SMART" id="SM00065">
    <property type="entry name" value="GAF"/>
    <property type="match status" value="1"/>
</dbReference>
<dbReference type="InterPro" id="IPR027417">
    <property type="entry name" value="P-loop_NTPase"/>
</dbReference>
<dbReference type="Pfam" id="PF25601">
    <property type="entry name" value="AAA_lid_14"/>
    <property type="match status" value="1"/>
</dbReference>
<dbReference type="Pfam" id="PF02954">
    <property type="entry name" value="HTH_8"/>
    <property type="match status" value="1"/>
</dbReference>
<dbReference type="Gene3D" id="3.30.450.40">
    <property type="match status" value="1"/>
</dbReference>
<dbReference type="Gene3D" id="1.25.40.10">
    <property type="entry name" value="Tetratricopeptide repeat domain"/>
    <property type="match status" value="2"/>
</dbReference>
<dbReference type="Pfam" id="PF00158">
    <property type="entry name" value="Sigma54_activat"/>
    <property type="match status" value="1"/>
</dbReference>
<dbReference type="PANTHER" id="PTHR32071">
    <property type="entry name" value="TRANSCRIPTIONAL REGULATORY PROTEIN"/>
    <property type="match status" value="1"/>
</dbReference>
<sequence length="1005" mass="110885">MREGVQHEAVGDLYFAADNFGAAVESYAAALRDAAGRPSSDRLRILLRVARAQDRRGDFGASLESLQSARELTHGDTPATGEVAARMAWAFVQRGQYARGRRYGLFAYRALRNGDDHHTVGELGVTLGVCYARLGRNAEAIEWLQDAAATFRRIDDSDGLVTALNNLGLVYKNLREWREATRFLEQALRIDERAGLYSRMRGHHGNLGLIRYYLGQWDLAEEDFRKSLQIARDTGHRQGEAGALMALGRLMRRRRQLDKAEEGFRRAMVLADEVGAERESALAREFLAEVELDRGNPSAALALLFPALEQARKQAPEGDVVGELEIRIGLALLRMGKVDDGQTHLLRGAIVANALGDQLEQAVAERALARLDAMKGNWAGVESRLRTAAGTFETLSESYELASTLASWGELLSLMPSGLRAQVDLEPVAESSKRAAALFRGLGVLAPAAETYVTMARLQAERERFDQALSHLEQAETWLHETGDGGAEDRALALRREIERQYVAVSLSTSNEFRALEEANRLFRDTSDMEGLLAQTVKLAVEHAGGDRGFVAYSSAGSRLDVVAQHGLGRDRARRILQLVQGMAGHRLGESGPVYSSRVAADPRFSAALGSTLEGVGSLVCVPLNFPSQALGMVYVDRFNDNLHGAFKQRDLNLLAVLANSAAVAIVEAQRSLLLMENQELRKQLKPVPGLERVVSRAAEMAEILKLLTKVGDSSATLLFLGETGTGKGLLAQVVHEISSRRTAPFVQVNCAAIPEQLLESELFGYVQGAFTGATRDKTGLFEEAEGGTIFLDEIEKVPETVQAKLLHVLDRGEVRPVGATRSKHVDARVICATNGDLRERIQSGRFLEDLFYRLNDITIRVPALRERREDIPTLAQHFLELFGRQMEKNLKGFAPDVIKALLAHDWRGNVRELEKTIKRMVVLADDGATLDRSLLPPEIRDAVIDPKATGRTLRSNVAQLERRMVAEALERNRWNKARTARDLGLSYPTLLAKIRSFRLEKAHS</sequence>
<dbReference type="InterPro" id="IPR002197">
    <property type="entry name" value="HTH_Fis"/>
</dbReference>
<protein>
    <submittedName>
        <fullName evidence="8">Tetratricopeptide repeat protein</fullName>
    </submittedName>
</protein>
<evidence type="ECO:0000256" key="1">
    <source>
        <dbReference type="ARBA" id="ARBA00022741"/>
    </source>
</evidence>
<organism evidence="8 9">
    <name type="scientific">Eiseniibacteriota bacterium</name>
    <dbReference type="NCBI Taxonomy" id="2212470"/>
    <lineage>
        <taxon>Bacteria</taxon>
        <taxon>Candidatus Eiseniibacteriota</taxon>
    </lineage>
</organism>
<dbReference type="GO" id="GO:0006355">
    <property type="term" value="P:regulation of DNA-templated transcription"/>
    <property type="evidence" value="ECO:0007669"/>
    <property type="project" value="InterPro"/>
</dbReference>
<keyword evidence="1" id="KW-0547">Nucleotide-binding</keyword>
<keyword evidence="2" id="KW-0067">ATP-binding</keyword>
<dbReference type="Proteomes" id="UP000319836">
    <property type="component" value="Unassembled WGS sequence"/>
</dbReference>
<dbReference type="SUPFAM" id="SSF52540">
    <property type="entry name" value="P-loop containing nucleoside triphosphate hydrolases"/>
    <property type="match status" value="1"/>
</dbReference>
<dbReference type="Gene3D" id="3.40.50.300">
    <property type="entry name" value="P-loop containing nucleotide triphosphate hydrolases"/>
    <property type="match status" value="1"/>
</dbReference>
<accession>A0A538U6T8</accession>
<feature type="repeat" description="TPR" evidence="6">
    <location>
        <begin position="161"/>
        <end position="194"/>
    </location>
</feature>
<dbReference type="GO" id="GO:0005524">
    <property type="term" value="F:ATP binding"/>
    <property type="evidence" value="ECO:0007669"/>
    <property type="project" value="UniProtKB-KW"/>
</dbReference>
<dbReference type="InterPro" id="IPR002078">
    <property type="entry name" value="Sigma_54_int"/>
</dbReference>
<dbReference type="InterPro" id="IPR003593">
    <property type="entry name" value="AAA+_ATPase"/>
</dbReference>
<dbReference type="InterPro" id="IPR029016">
    <property type="entry name" value="GAF-like_dom_sf"/>
</dbReference>
<dbReference type="SMART" id="SM00382">
    <property type="entry name" value="AAA"/>
    <property type="match status" value="1"/>
</dbReference>
<dbReference type="PROSITE" id="PS00675">
    <property type="entry name" value="SIGMA54_INTERACT_1"/>
    <property type="match status" value="1"/>
</dbReference>
<dbReference type="InterPro" id="IPR011990">
    <property type="entry name" value="TPR-like_helical_dom_sf"/>
</dbReference>
<dbReference type="SMART" id="SM00028">
    <property type="entry name" value="TPR"/>
    <property type="match status" value="7"/>
</dbReference>
<evidence type="ECO:0000259" key="7">
    <source>
        <dbReference type="PROSITE" id="PS50045"/>
    </source>
</evidence>
<dbReference type="InterPro" id="IPR003018">
    <property type="entry name" value="GAF"/>
</dbReference>
<dbReference type="Pfam" id="PF13424">
    <property type="entry name" value="TPR_12"/>
    <property type="match status" value="2"/>
</dbReference>